<gene>
    <name evidence="2" type="ORF">EG339_03500</name>
</gene>
<accession>A0A3G6TBY6</accession>
<evidence type="ECO:0000313" key="2">
    <source>
        <dbReference type="EMBL" id="AZB23754.1"/>
    </source>
</evidence>
<evidence type="ECO:0000313" key="3">
    <source>
        <dbReference type="Proteomes" id="UP000271193"/>
    </source>
</evidence>
<reference evidence="3" key="1">
    <citation type="submission" date="2018-11" db="EMBL/GenBank/DDBJ databases">
        <title>Proposal to divide the Flavobacteriaceae and reorganize its genera based on Amino Acid Identity values calculated from whole genome sequences.</title>
        <authorList>
            <person name="Nicholson A.C."/>
            <person name="Gulvik C.A."/>
            <person name="Whitney A.M."/>
            <person name="Humrighouse B.W."/>
            <person name="Bell M."/>
            <person name="Holmes B."/>
            <person name="Steigerwalt A.G."/>
            <person name="Villarma A."/>
            <person name="Sheth M."/>
            <person name="Batra D."/>
            <person name="Pryor J."/>
            <person name="Bernardet J.-F."/>
            <person name="Hugo C."/>
            <person name="Kampfer P."/>
            <person name="Newman J."/>
            <person name="McQuiston J.R."/>
        </authorList>
    </citation>
    <scope>NUCLEOTIDE SEQUENCE [LARGE SCALE GENOMIC DNA]</scope>
    <source>
        <strain evidence="3">G0229</strain>
    </source>
</reference>
<feature type="region of interest" description="Disordered" evidence="1">
    <location>
        <begin position="162"/>
        <end position="189"/>
    </location>
</feature>
<name>A0A3G6TBY6_9FLAO</name>
<dbReference type="AlphaFoldDB" id="A0A3G6TBY6"/>
<dbReference type="KEGG" id="cben:EG339_03500"/>
<sequence length="357" mass="38366">MKNDHERWILYPVAKGKEIIGIEVGILKNQETELEFWRMDSQDAYYKDIINLFRLAYNKKMLTEQAMGRGGNCGHTGEEPCDTGEVVITVPKPGGPKGAPNLYLPGANPGGGDPGVIGGGCGVYGNCDGGSNPDNPETSQNPCDKTKSLVNDAKTKPAIDALKAKSTQGGENGYKIKADGTPSNEIPGGDHSVNFGDKTGYAGGYHNHTPTGIPMLSPPDVDQLLGFARAQGNYGDPTKAFVGMVAPNGMHYVAWFNGSYNDALKTFSQTDLDAYVKIYKDTESDLTDESQNGMTYMNGDGSINNLGVEKLFFETLKNMGLAGKVNLQRIESSDSVKDFVKNISLDNKNQPTSTNCP</sequence>
<protein>
    <submittedName>
        <fullName evidence="2">Uncharacterized protein</fullName>
    </submittedName>
</protein>
<dbReference type="Proteomes" id="UP000271193">
    <property type="component" value="Chromosome"/>
</dbReference>
<evidence type="ECO:0000256" key="1">
    <source>
        <dbReference type="SAM" id="MobiDB-lite"/>
    </source>
</evidence>
<organism evidence="2 3">
    <name type="scientific">Chryseobacterium bernardetii</name>
    <dbReference type="NCBI Taxonomy" id="1241978"/>
    <lineage>
        <taxon>Bacteria</taxon>
        <taxon>Pseudomonadati</taxon>
        <taxon>Bacteroidota</taxon>
        <taxon>Flavobacteriia</taxon>
        <taxon>Flavobacteriales</taxon>
        <taxon>Weeksellaceae</taxon>
        <taxon>Chryseobacterium group</taxon>
        <taxon>Chryseobacterium</taxon>
    </lineage>
</organism>
<dbReference type="EMBL" id="CP033932">
    <property type="protein sequence ID" value="AZB23754.1"/>
    <property type="molecule type" value="Genomic_DNA"/>
</dbReference>
<keyword evidence="3" id="KW-1185">Reference proteome</keyword>
<proteinExistence type="predicted"/>